<keyword evidence="3" id="KW-1185">Reference proteome</keyword>
<feature type="compositionally biased region" description="Basic and acidic residues" evidence="1">
    <location>
        <begin position="191"/>
        <end position="203"/>
    </location>
</feature>
<evidence type="ECO:0000256" key="1">
    <source>
        <dbReference type="SAM" id="MobiDB-lite"/>
    </source>
</evidence>
<dbReference type="AlphaFoldDB" id="A0AA36H6S9"/>
<protein>
    <submittedName>
        <fullName evidence="2">Uncharacterized protein</fullName>
    </submittedName>
</protein>
<proteinExistence type="predicted"/>
<sequence length="209" mass="22585">MKNQDQKLRITDACGFRTFPFEVKGAYGPILLTQSVVIKTVLQQFAKKEKNGKIISFQLGCHAEGRNVLCAIRFSPNAKEKNGKFHQKAQRAPDSKTQPGVGQDPAPPTGGKSALPSGACKESEPPVKCLPVDSPKTQFSPDHSEDGERLHSQHRSPDLGASPIEDRDDGRSGGSHEKTRDELSSLSGPPRQEKPGEGPRADDELASGH</sequence>
<evidence type="ECO:0000313" key="3">
    <source>
        <dbReference type="Proteomes" id="UP001176961"/>
    </source>
</evidence>
<gene>
    <name evidence="2" type="ORF">CYNAS_LOCUS17036</name>
</gene>
<feature type="region of interest" description="Disordered" evidence="1">
    <location>
        <begin position="81"/>
        <end position="209"/>
    </location>
</feature>
<name>A0AA36H6S9_CYLNA</name>
<organism evidence="2 3">
    <name type="scientific">Cylicocyclus nassatus</name>
    <name type="common">Nematode worm</name>
    <dbReference type="NCBI Taxonomy" id="53992"/>
    <lineage>
        <taxon>Eukaryota</taxon>
        <taxon>Metazoa</taxon>
        <taxon>Ecdysozoa</taxon>
        <taxon>Nematoda</taxon>
        <taxon>Chromadorea</taxon>
        <taxon>Rhabditida</taxon>
        <taxon>Rhabditina</taxon>
        <taxon>Rhabditomorpha</taxon>
        <taxon>Strongyloidea</taxon>
        <taxon>Strongylidae</taxon>
        <taxon>Cylicocyclus</taxon>
    </lineage>
</organism>
<feature type="compositionally biased region" description="Basic and acidic residues" evidence="1">
    <location>
        <begin position="164"/>
        <end position="183"/>
    </location>
</feature>
<dbReference type="Proteomes" id="UP001176961">
    <property type="component" value="Unassembled WGS sequence"/>
</dbReference>
<reference evidence="2" key="1">
    <citation type="submission" date="2023-07" db="EMBL/GenBank/DDBJ databases">
        <authorList>
            <consortium name="CYATHOMIX"/>
        </authorList>
    </citation>
    <scope>NUCLEOTIDE SEQUENCE</scope>
    <source>
        <strain evidence="2">N/A</strain>
    </source>
</reference>
<comment type="caution">
    <text evidence="2">The sequence shown here is derived from an EMBL/GenBank/DDBJ whole genome shotgun (WGS) entry which is preliminary data.</text>
</comment>
<evidence type="ECO:0000313" key="2">
    <source>
        <dbReference type="EMBL" id="CAJ0605053.1"/>
    </source>
</evidence>
<accession>A0AA36H6S9</accession>
<dbReference type="EMBL" id="CATQJL010000316">
    <property type="protein sequence ID" value="CAJ0605053.1"/>
    <property type="molecule type" value="Genomic_DNA"/>
</dbReference>
<feature type="compositionally biased region" description="Basic and acidic residues" evidence="1">
    <location>
        <begin position="142"/>
        <end position="157"/>
    </location>
</feature>